<dbReference type="SUPFAM" id="SSF51445">
    <property type="entry name" value="(Trans)glycosidases"/>
    <property type="match status" value="1"/>
</dbReference>
<dbReference type="Gene3D" id="3.20.20.80">
    <property type="entry name" value="Glycosidases"/>
    <property type="match status" value="1"/>
</dbReference>
<feature type="non-terminal residue" evidence="6">
    <location>
        <position position="1"/>
    </location>
</feature>
<accession>A0A146K9I0</accession>
<dbReference type="Pfam" id="PF00150">
    <property type="entry name" value="Cellulase"/>
    <property type="match status" value="1"/>
</dbReference>
<dbReference type="AlphaFoldDB" id="A0A146K9I0"/>
<evidence type="ECO:0000256" key="2">
    <source>
        <dbReference type="ARBA" id="ARBA00022801"/>
    </source>
</evidence>
<dbReference type="PANTHER" id="PTHR31308">
    <property type="match status" value="1"/>
</dbReference>
<evidence type="ECO:0000256" key="1">
    <source>
        <dbReference type="ARBA" id="ARBA00005641"/>
    </source>
</evidence>
<feature type="domain" description="Glycoside hydrolase family 5" evidence="5">
    <location>
        <begin position="45"/>
        <end position="387"/>
    </location>
</feature>
<dbReference type="GO" id="GO:0000272">
    <property type="term" value="P:polysaccharide catabolic process"/>
    <property type="evidence" value="ECO:0007669"/>
    <property type="project" value="InterPro"/>
</dbReference>
<evidence type="ECO:0000313" key="6">
    <source>
        <dbReference type="EMBL" id="JAP92604.1"/>
    </source>
</evidence>
<proteinExistence type="inferred from homology"/>
<sequence length="503" mass="58045">SIQYVKIDSKSKQYMINGKQIVFHGVNVVNKLFPYTPITTGEMDYNTTVVDADIKFMVRNGINFVRLGVMWPGVYPEADKVNQTYLDEMEALINKLGQNGIYTLVDLHQDLLSTYFCGEGIPDWAVPYEISSAQAFPKPVMPKSYERDPITHKIDRKLCLQKNFAQYYNSDLVGDIMECLFNSTCNPFVNASEPKVLILQDELKKYWQTVAKQFKDNEYVMGYDIINEPFPGNKVKHPEYARNSTKFDLEVLQPFYQEIMKVIYQEDQNHIMFFEPTTTEMSEAHFDVNGPGAAVDIPNEKQGFAFHVYCEIINEKGEPIFPVTLCKLVDRKWYQRRISAGNKMQLNMMVNEFGALPNTKAMSEILESEVKLMANQMSWAYWAYKPFGDITTAFNEGDKENEGLFYPDMQIQELKMKALFYPYLRLCAGKIIDTDFDFETQELKIQFTQGKYGQQSEITIGQLWIGWGKVVNIESGNVKVLKNANKIIIVNLKEHQEVKLTIK</sequence>
<reference evidence="6" key="1">
    <citation type="submission" date="2015-07" db="EMBL/GenBank/DDBJ databases">
        <title>Adaptation to a free-living lifestyle via gene acquisitions in the diplomonad Trepomonas sp. PC1.</title>
        <authorList>
            <person name="Xu F."/>
            <person name="Jerlstrom-Hultqvist J."/>
            <person name="Kolisko M."/>
            <person name="Simpson A.G.B."/>
            <person name="Roger A.J."/>
            <person name="Svard S.G."/>
            <person name="Andersson J.O."/>
        </authorList>
    </citation>
    <scope>NUCLEOTIDE SEQUENCE</scope>
    <source>
        <strain evidence="6">PC1</strain>
    </source>
</reference>
<dbReference type="PANTHER" id="PTHR31308:SF3">
    <property type="entry name" value="ENDOGLYCOCERAMIDASE"/>
    <property type="match status" value="1"/>
</dbReference>
<dbReference type="InterPro" id="IPR052066">
    <property type="entry name" value="Glycosphingolipid_Hydrolases"/>
</dbReference>
<dbReference type="InterPro" id="IPR017853">
    <property type="entry name" value="GH"/>
</dbReference>
<dbReference type="InterPro" id="IPR001547">
    <property type="entry name" value="Glyco_hydro_5"/>
</dbReference>
<gene>
    <name evidence="6" type="ORF">TPC1_15401</name>
</gene>
<evidence type="ECO:0000256" key="3">
    <source>
        <dbReference type="ARBA" id="ARBA00023295"/>
    </source>
</evidence>
<dbReference type="EMBL" id="GDID01004002">
    <property type="protein sequence ID" value="JAP92604.1"/>
    <property type="molecule type" value="Transcribed_RNA"/>
</dbReference>
<comment type="similarity">
    <text evidence="1 4">Belongs to the glycosyl hydrolase 5 (cellulase A) family.</text>
</comment>
<dbReference type="InterPro" id="IPR013780">
    <property type="entry name" value="Glyco_hydro_b"/>
</dbReference>
<keyword evidence="2 4" id="KW-0378">Hydrolase</keyword>
<dbReference type="GO" id="GO:0004553">
    <property type="term" value="F:hydrolase activity, hydrolyzing O-glycosyl compounds"/>
    <property type="evidence" value="ECO:0007669"/>
    <property type="project" value="InterPro"/>
</dbReference>
<name>A0A146K9I0_9EUKA</name>
<organism evidence="6">
    <name type="scientific">Trepomonas sp. PC1</name>
    <dbReference type="NCBI Taxonomy" id="1076344"/>
    <lineage>
        <taxon>Eukaryota</taxon>
        <taxon>Metamonada</taxon>
        <taxon>Diplomonadida</taxon>
        <taxon>Hexamitidae</taxon>
        <taxon>Hexamitinae</taxon>
        <taxon>Trepomonas</taxon>
    </lineage>
</organism>
<protein>
    <submittedName>
        <fullName evidence="6">Cellulase (Glycosyl hydrolase family 5)-domain conating protein</fullName>
    </submittedName>
</protein>
<keyword evidence="3 4" id="KW-0326">Glycosidase</keyword>
<dbReference type="Gene3D" id="2.60.40.1180">
    <property type="entry name" value="Golgi alpha-mannosidase II"/>
    <property type="match status" value="1"/>
</dbReference>
<evidence type="ECO:0000259" key="5">
    <source>
        <dbReference type="Pfam" id="PF00150"/>
    </source>
</evidence>
<evidence type="ECO:0000256" key="4">
    <source>
        <dbReference type="RuleBase" id="RU361153"/>
    </source>
</evidence>